<accession>A0ABM9D3X4</accession>
<proteinExistence type="predicted"/>
<keyword evidence="2" id="KW-1185">Reference proteome</keyword>
<dbReference type="EMBL" id="CAKOEU010000004">
    <property type="protein sequence ID" value="CAH1854693.1"/>
    <property type="molecule type" value="Genomic_DNA"/>
</dbReference>
<evidence type="ECO:0000313" key="1">
    <source>
        <dbReference type="EMBL" id="CAH1854693.1"/>
    </source>
</evidence>
<name>A0ABM9D3X4_9LACO</name>
<evidence type="ECO:0008006" key="3">
    <source>
        <dbReference type="Google" id="ProtNLM"/>
    </source>
</evidence>
<sequence length="134" mass="15287">MAIQITNLLINTQEFVLKGRKLKATYTPEIDKQFSNLMIDINELEKKMTSKQADELNVEAKKKLSNESSEKASRLATDYIKALFSPEDAKFILEATGGRDYNLGRLAGIFFKAGNDDEVENKRQERRQNNKKGK</sequence>
<dbReference type="RefSeq" id="WP_248706312.1">
    <property type="nucleotide sequence ID" value="NZ_CAKOEU010000004.1"/>
</dbReference>
<evidence type="ECO:0000313" key="2">
    <source>
        <dbReference type="Proteomes" id="UP000838102"/>
    </source>
</evidence>
<protein>
    <recommendedName>
        <fullName evidence="3">Phage protein</fullName>
    </recommendedName>
</protein>
<reference evidence="1" key="1">
    <citation type="submission" date="2022-03" db="EMBL/GenBank/DDBJ databases">
        <authorList>
            <person name="Hettiarachchi G."/>
        </authorList>
    </citation>
    <scope>NUCLEOTIDE SEQUENCE</scope>
    <source>
        <strain evidence="1">LMG 32447</strain>
    </source>
</reference>
<dbReference type="Proteomes" id="UP000838102">
    <property type="component" value="Unassembled WGS sequence"/>
</dbReference>
<organism evidence="1 2">
    <name type="scientific">Convivina praedatoris</name>
    <dbReference type="NCBI Taxonomy" id="2880963"/>
    <lineage>
        <taxon>Bacteria</taxon>
        <taxon>Bacillati</taxon>
        <taxon>Bacillota</taxon>
        <taxon>Bacilli</taxon>
        <taxon>Lactobacillales</taxon>
        <taxon>Lactobacillaceae</taxon>
        <taxon>Convivina</taxon>
    </lineage>
</organism>
<comment type="caution">
    <text evidence="1">The sequence shown here is derived from an EMBL/GenBank/DDBJ whole genome shotgun (WGS) entry which is preliminary data.</text>
</comment>
<gene>
    <name evidence="1" type="ORF">LMG032447_00913</name>
</gene>